<evidence type="ECO:0000256" key="5">
    <source>
        <dbReference type="ARBA" id="ARBA00022679"/>
    </source>
</evidence>
<evidence type="ECO:0000256" key="11">
    <source>
        <dbReference type="ARBA" id="ARBA00022989"/>
    </source>
</evidence>
<evidence type="ECO:0000256" key="2">
    <source>
        <dbReference type="ARBA" id="ARBA00004141"/>
    </source>
</evidence>
<feature type="domain" description="RING-CH-type" evidence="16">
    <location>
        <begin position="1"/>
        <end position="58"/>
    </location>
</feature>
<feature type="transmembrane region" description="Helical" evidence="15">
    <location>
        <begin position="89"/>
        <end position="112"/>
    </location>
</feature>
<feature type="compositionally biased region" description="Low complexity" evidence="14">
    <location>
        <begin position="704"/>
        <end position="716"/>
    </location>
</feature>
<feature type="transmembrane region" description="Helical" evidence="15">
    <location>
        <begin position="899"/>
        <end position="921"/>
    </location>
</feature>
<protein>
    <recommendedName>
        <fullName evidence="4">RING-type E3 ubiquitin transferase</fullName>
        <ecNumber evidence="4">2.3.2.27</ecNumber>
    </recommendedName>
</protein>
<evidence type="ECO:0000256" key="10">
    <source>
        <dbReference type="ARBA" id="ARBA00022833"/>
    </source>
</evidence>
<dbReference type="SUPFAM" id="SSF57850">
    <property type="entry name" value="RING/U-box"/>
    <property type="match status" value="1"/>
</dbReference>
<evidence type="ECO:0000256" key="1">
    <source>
        <dbReference type="ARBA" id="ARBA00000900"/>
    </source>
</evidence>
<dbReference type="PANTHER" id="PTHR13145:SF0">
    <property type="entry name" value="E3 UBIQUITIN-PROTEIN LIGASE MARCHF6"/>
    <property type="match status" value="1"/>
</dbReference>
<evidence type="ECO:0000256" key="6">
    <source>
        <dbReference type="ARBA" id="ARBA00022692"/>
    </source>
</evidence>
<keyword evidence="5" id="KW-0808">Transferase</keyword>
<feature type="transmembrane region" description="Helical" evidence="15">
    <location>
        <begin position="786"/>
        <end position="803"/>
    </location>
</feature>
<dbReference type="SMART" id="SM00744">
    <property type="entry name" value="RINGv"/>
    <property type="match status" value="1"/>
</dbReference>
<feature type="transmembrane region" description="Helical" evidence="15">
    <location>
        <begin position="742"/>
        <end position="766"/>
    </location>
</feature>
<dbReference type="GO" id="GO:0005789">
    <property type="term" value="C:endoplasmic reticulum membrane"/>
    <property type="evidence" value="ECO:0007669"/>
    <property type="project" value="TreeGrafter"/>
</dbReference>
<name>A0A1D8NP55_YARLL</name>
<dbReference type="PANTHER" id="PTHR13145">
    <property type="entry name" value="SSM4 PROTEIN"/>
    <property type="match status" value="1"/>
</dbReference>
<feature type="transmembrane region" description="Helical" evidence="15">
    <location>
        <begin position="389"/>
        <end position="410"/>
    </location>
</feature>
<keyword evidence="6 15" id="KW-0812">Transmembrane</keyword>
<dbReference type="eggNOG" id="KOG1609">
    <property type="taxonomic scope" value="Eukaryota"/>
</dbReference>
<organism evidence="17 18">
    <name type="scientific">Yarrowia lipolytica</name>
    <name type="common">Candida lipolytica</name>
    <dbReference type="NCBI Taxonomy" id="4952"/>
    <lineage>
        <taxon>Eukaryota</taxon>
        <taxon>Fungi</taxon>
        <taxon>Dikarya</taxon>
        <taxon>Ascomycota</taxon>
        <taxon>Saccharomycotina</taxon>
        <taxon>Dipodascomycetes</taxon>
        <taxon>Dipodascales</taxon>
        <taxon>Dipodascales incertae sedis</taxon>
        <taxon>Yarrowia</taxon>
    </lineage>
</organism>
<dbReference type="GO" id="GO:0036503">
    <property type="term" value="P:ERAD pathway"/>
    <property type="evidence" value="ECO:0007669"/>
    <property type="project" value="TreeGrafter"/>
</dbReference>
<feature type="transmembrane region" description="Helical" evidence="15">
    <location>
        <begin position="543"/>
        <end position="565"/>
    </location>
</feature>
<feature type="transmembrane region" description="Helical" evidence="15">
    <location>
        <begin position="815"/>
        <end position="837"/>
    </location>
</feature>
<dbReference type="OMA" id="DIATHIM"/>
<keyword evidence="10" id="KW-0862">Zinc</keyword>
<keyword evidence="8" id="KW-0863">Zinc-finger</keyword>
<comment type="pathway">
    <text evidence="3">Protein modification; protein ubiquitination.</text>
</comment>
<evidence type="ECO:0000256" key="15">
    <source>
        <dbReference type="SAM" id="Phobius"/>
    </source>
</evidence>
<keyword evidence="11 15" id="KW-1133">Transmembrane helix</keyword>
<feature type="transmembrane region" description="Helical" evidence="15">
    <location>
        <begin position="933"/>
        <end position="955"/>
    </location>
</feature>
<dbReference type="Gene3D" id="3.30.40.10">
    <property type="entry name" value="Zinc/RING finger domain, C3HC4 (zinc finger)"/>
    <property type="match status" value="1"/>
</dbReference>
<keyword evidence="9" id="KW-0833">Ubl conjugation pathway</keyword>
<dbReference type="GO" id="GO:0008270">
    <property type="term" value="F:zinc ion binding"/>
    <property type="evidence" value="ECO:0007669"/>
    <property type="project" value="UniProtKB-KW"/>
</dbReference>
<feature type="transmembrane region" description="Helical" evidence="15">
    <location>
        <begin position="478"/>
        <end position="502"/>
    </location>
</feature>
<dbReference type="VEuPathDB" id="FungiDB:YALI1_F25771g"/>
<evidence type="ECO:0000256" key="12">
    <source>
        <dbReference type="ARBA" id="ARBA00023136"/>
    </source>
</evidence>
<evidence type="ECO:0000256" key="14">
    <source>
        <dbReference type="SAM" id="MobiDB-lite"/>
    </source>
</evidence>
<feature type="transmembrane region" description="Helical" evidence="15">
    <location>
        <begin position="585"/>
        <end position="606"/>
    </location>
</feature>
<feature type="coiled-coil region" evidence="13">
    <location>
        <begin position="246"/>
        <end position="280"/>
    </location>
</feature>
<gene>
    <name evidence="17" type="ORF">YALI1_F25771g</name>
</gene>
<dbReference type="InterPro" id="IPR011016">
    <property type="entry name" value="Znf_RING-CH"/>
</dbReference>
<proteinExistence type="predicted"/>
<feature type="region of interest" description="Disordered" evidence="14">
    <location>
        <begin position="684"/>
        <end position="721"/>
    </location>
</feature>
<feature type="transmembrane region" description="Helical" evidence="15">
    <location>
        <begin position="431"/>
        <end position="458"/>
    </location>
</feature>
<comment type="subcellular location">
    <subcellularLocation>
        <location evidence="2">Membrane</location>
        <topology evidence="2">Multi-pass membrane protein</topology>
    </subcellularLocation>
</comment>
<evidence type="ECO:0000256" key="13">
    <source>
        <dbReference type="SAM" id="Coils"/>
    </source>
</evidence>
<keyword evidence="7" id="KW-0479">Metal-binding</keyword>
<dbReference type="Proteomes" id="UP000182444">
    <property type="component" value="Chromosome 1F"/>
</dbReference>
<dbReference type="AlphaFoldDB" id="A0A1D8NP55"/>
<evidence type="ECO:0000313" key="17">
    <source>
        <dbReference type="EMBL" id="AOW07419.1"/>
    </source>
</evidence>
<reference evidence="17 18" key="1">
    <citation type="journal article" date="2016" name="PLoS ONE">
        <title>Sequence Assembly of Yarrowia lipolytica Strain W29/CLIB89 Shows Transposable Element Diversity.</title>
        <authorList>
            <person name="Magnan C."/>
            <person name="Yu J."/>
            <person name="Chang I."/>
            <person name="Jahn E."/>
            <person name="Kanomata Y."/>
            <person name="Wu J."/>
            <person name="Zeller M."/>
            <person name="Oakes M."/>
            <person name="Baldi P."/>
            <person name="Sandmeyer S."/>
        </authorList>
    </citation>
    <scope>NUCLEOTIDE SEQUENCE [LARGE SCALE GENOMIC DNA]</scope>
    <source>
        <strain evidence="18">CLIB89(W29)</strain>
    </source>
</reference>
<evidence type="ECO:0000256" key="8">
    <source>
        <dbReference type="ARBA" id="ARBA00022771"/>
    </source>
</evidence>
<dbReference type="PROSITE" id="PS51292">
    <property type="entry name" value="ZF_RING_CH"/>
    <property type="match status" value="1"/>
</dbReference>
<dbReference type="RefSeq" id="XP_505617.3">
    <property type="nucleotide sequence ID" value="XM_505617.3"/>
</dbReference>
<feature type="transmembrane region" description="Helical" evidence="15">
    <location>
        <begin position="151"/>
        <end position="179"/>
    </location>
</feature>
<keyword evidence="12 15" id="KW-0472">Membrane</keyword>
<dbReference type="EC" id="2.3.2.27" evidence="4"/>
<evidence type="ECO:0000256" key="4">
    <source>
        <dbReference type="ARBA" id="ARBA00012483"/>
    </source>
</evidence>
<dbReference type="InterPro" id="IPR013083">
    <property type="entry name" value="Znf_RING/FYVE/PHD"/>
</dbReference>
<accession>A0A1D8NP55</accession>
<sequence>METCRICRCEETPEEPLFYPCKCSGSIKYVHQGCLQEWLTTSKKGQVCELCNTKFLFTKIYSPDMPRDIPLGLFSHQLSISVLKSTKTWLRYFLVACKWLILFPIITSGFFFKIFKFTHQLFIEESLVDNISTFPLGRALLPQFFFTDGGLYSGLFVMTFEGLVITSAYLLTVIVPFFVREWVLNCFAFRQELDRIQEEDIKQRHAQAVVDVMRRIGGEGANEDVENVIDALNQFQQDQRNNVQHDRQVLEEMRRMQDQINRLEDQREQQARAARRDDDELAALDAAAEDNTLMAFLGFTGPLKALWQATFTAYTLYFGFTVILLFSPYTIGRATMFTIEKNVDTINYCIDAIQGIIMKFLRGVFGSTWFPISDELTSYNTKFYNPTTFGAHAFEVLVGYTFVASLVYLYMKISKPKLSVDAKQLLKLLEAIVKVITMFGVELLVFPFCCGLLLHVSILPLFGNFSDLWWERLAQFSMFPLTNIVLHWVIGTFYMIQFAMFVSMCRGQMRPGVLYFVRNPNDPSYQPVQEVLEKSMYFQFKRIIISGGMYAVFIGLCIGIVTFAYQKLLSDKAGLLPLSLDVALGDFWLSKPFFHVGLHVCLSLWLSSQIDGKQVANYTWTQILKRTCAVLSLSSFIFNDDQNSEQDPKGSFVRAPCSDSVSLRKSKNFFVEVTKDDVPIIPEKIPRTETNAEADADSGSIASNTDTATETTGATENGEEVPPLTSSDYVVVYTPPRFQPRILALLCTIWICGALCITGLVAAPILTGRFLYSVILNNLWSEFSDIEAFSIGAPIAAGFYLVASTKSGAIASRFVLVFLSGIALLIATSAACEMYVLRVVDIFIDSDTSTVARAISMGFMVLVAAKYAPSLHVPVLGPLFTQTFQNGIRTCNLKALSKLVITSSALSLLVVALPAMIGLVLDGFFQTHFIHIAIYPVILALSIIPVVWGQVFQFLELYEAQIRDKLYTTGERLHNRE</sequence>
<keyword evidence="13" id="KW-0175">Coiled coil</keyword>
<comment type="catalytic activity">
    <reaction evidence="1">
        <text>S-ubiquitinyl-[E2 ubiquitin-conjugating enzyme]-L-cysteine + [acceptor protein]-L-lysine = [E2 ubiquitin-conjugating enzyme]-L-cysteine + N(6)-ubiquitinyl-[acceptor protein]-L-lysine.</text>
        <dbReference type="EC" id="2.3.2.27"/>
    </reaction>
</comment>
<dbReference type="GeneID" id="2908305"/>
<evidence type="ECO:0000256" key="7">
    <source>
        <dbReference type="ARBA" id="ARBA00022723"/>
    </source>
</evidence>
<dbReference type="VEuPathDB" id="FungiDB:YALI0_F19360g"/>
<evidence type="ECO:0000259" key="16">
    <source>
        <dbReference type="PROSITE" id="PS51292"/>
    </source>
</evidence>
<dbReference type="EMBL" id="CP017558">
    <property type="protein sequence ID" value="AOW07419.1"/>
    <property type="molecule type" value="Genomic_DNA"/>
</dbReference>
<evidence type="ECO:0000313" key="18">
    <source>
        <dbReference type="Proteomes" id="UP000182444"/>
    </source>
</evidence>
<dbReference type="FunFam" id="3.30.40.10:FF:000287">
    <property type="entry name" value="RING finger membrane protein"/>
    <property type="match status" value="1"/>
</dbReference>
<evidence type="ECO:0000256" key="9">
    <source>
        <dbReference type="ARBA" id="ARBA00022786"/>
    </source>
</evidence>
<evidence type="ECO:0000256" key="3">
    <source>
        <dbReference type="ARBA" id="ARBA00004906"/>
    </source>
</evidence>
<dbReference type="CDD" id="cd16702">
    <property type="entry name" value="RING_CH-C4HC3_MARCH6"/>
    <property type="match status" value="1"/>
</dbReference>
<dbReference type="GO" id="GO:0061630">
    <property type="term" value="F:ubiquitin protein ligase activity"/>
    <property type="evidence" value="ECO:0007669"/>
    <property type="project" value="UniProtKB-EC"/>
</dbReference>
<feature type="transmembrane region" description="Helical" evidence="15">
    <location>
        <begin position="857"/>
        <end position="879"/>
    </location>
</feature>
<dbReference type="KEGG" id="yli:2908305"/>
<feature type="transmembrane region" description="Helical" evidence="15">
    <location>
        <begin position="311"/>
        <end position="331"/>
    </location>
</feature>
<dbReference type="Pfam" id="PF12906">
    <property type="entry name" value="RINGv"/>
    <property type="match status" value="1"/>
</dbReference>